<dbReference type="InterPro" id="IPR002909">
    <property type="entry name" value="IPT_dom"/>
</dbReference>
<evidence type="ECO:0000256" key="3">
    <source>
        <dbReference type="ARBA" id="ARBA00022723"/>
    </source>
</evidence>
<keyword evidence="4" id="KW-0732">Signal</keyword>
<dbReference type="SMART" id="SM01065">
    <property type="entry name" value="CBM_2"/>
    <property type="match status" value="1"/>
</dbReference>
<dbReference type="InterPro" id="IPR031319">
    <property type="entry name" value="A-amylase_C"/>
</dbReference>
<dbReference type="InterPro" id="IPR002044">
    <property type="entry name" value="CBM20"/>
</dbReference>
<dbReference type="Pfam" id="PF00128">
    <property type="entry name" value="Alpha-amylase"/>
    <property type="match status" value="1"/>
</dbReference>
<evidence type="ECO:0000313" key="7">
    <source>
        <dbReference type="EMBL" id="MFC5863378.1"/>
    </source>
</evidence>
<proteinExistence type="inferred from homology"/>
<dbReference type="Proteomes" id="UP001596091">
    <property type="component" value="Unassembled WGS sequence"/>
</dbReference>
<dbReference type="SUPFAM" id="SSF49452">
    <property type="entry name" value="Starch-binding domain-like"/>
    <property type="match status" value="1"/>
</dbReference>
<dbReference type="Gene3D" id="3.20.20.80">
    <property type="entry name" value="Glycosidases"/>
    <property type="match status" value="1"/>
</dbReference>
<evidence type="ECO:0000259" key="6">
    <source>
        <dbReference type="PROSITE" id="PS51166"/>
    </source>
</evidence>
<dbReference type="PANTHER" id="PTHR10357:SF215">
    <property type="entry name" value="ALPHA-AMYLASE 1"/>
    <property type="match status" value="1"/>
</dbReference>
<dbReference type="RefSeq" id="WP_263341327.1">
    <property type="nucleotide sequence ID" value="NZ_JAGSYH010000007.1"/>
</dbReference>
<reference evidence="8" key="1">
    <citation type="journal article" date="2019" name="Int. J. Syst. Evol. Microbiol.">
        <title>The Global Catalogue of Microorganisms (GCM) 10K type strain sequencing project: providing services to taxonomists for standard genome sequencing and annotation.</title>
        <authorList>
            <consortium name="The Broad Institute Genomics Platform"/>
            <consortium name="The Broad Institute Genome Sequencing Center for Infectious Disease"/>
            <person name="Wu L."/>
            <person name="Ma J."/>
        </authorList>
    </citation>
    <scope>NUCLEOTIDE SEQUENCE [LARGE SCALE GENOMIC DNA]</scope>
    <source>
        <strain evidence="8">JCM 4087</strain>
    </source>
</reference>
<dbReference type="InterPro" id="IPR013780">
    <property type="entry name" value="Glyco_hydro_b"/>
</dbReference>
<evidence type="ECO:0000256" key="5">
    <source>
        <dbReference type="ARBA" id="ARBA00022837"/>
    </source>
</evidence>
<gene>
    <name evidence="7" type="ORF">ACFPT7_13825</name>
</gene>
<evidence type="ECO:0000313" key="8">
    <source>
        <dbReference type="Proteomes" id="UP001596091"/>
    </source>
</evidence>
<keyword evidence="8" id="KW-1185">Reference proteome</keyword>
<dbReference type="InterPro" id="IPR017853">
    <property type="entry name" value="GH"/>
</dbReference>
<sequence length="709" mass="76490">MRISTFSVIVAIVGVAVGLRAQDFKKQVIYQVVTDRFFDGDATNDNPAESPGLFDATHTNWHAYWGGDLAGVQQKLAYIQGMGATAIWVSPVVNNENLNCGGSVVSAPYHAYWNRDFMNVEEHFGDNSNSFAALDALVTAMHAGGMKLIVDEANNHSNPDNCGENGALYNQGAFMASAANDANGIFHHNPDIGDFNDRYQLQYLTLDDLTDLNQENSTVDAYLKGAAAQLQAHHVDAFRLDAVKHVTWGWEYSFANAVFNNAPSFLYGEWMQTNTSDPLYADSVKFANRSGISLLDFPLNTAIRDVFGYGNGFQEIDSTIGTENASFTSPNDLVTFFDSQDESRLLTLNNNQNRLQEALAFLLTCRGIPIVFYGDEQYLFNNSTGSDGNPGTDPYNRVWMSAFDTTTAAYKIITKLAGLRQANDAVGYGTWKQRWISSDVYIYERQFFNDVVLVAINKSDTASYPVTGLYTALPVGNYTDYLGGLQSGSALTVTAGSGGNNPAGNFTIAPHSVAVWQVQANATAPEVGSIGPWVGQPGMTVTIAGDGFGVVKGTVLFGSTAAAIQSWSNTSVTFTVPSVSSGSYNVQLKNSVGAAANTIAFTVLTGKLVPVTFTVNNATPTQPGDYIFVTGNTVELGSWGTTFQTAVGPMLTPNYPNWFLNVSLPAGQTVQFKFIDIQGNGNVVWENGTNHSYTVPASGTGAVNVNWQY</sequence>
<dbReference type="PROSITE" id="PS51166">
    <property type="entry name" value="CBM20"/>
    <property type="match status" value="1"/>
</dbReference>
<keyword evidence="5" id="KW-0106">Calcium</keyword>
<dbReference type="PANTHER" id="PTHR10357">
    <property type="entry name" value="ALPHA-AMYLASE FAMILY MEMBER"/>
    <property type="match status" value="1"/>
</dbReference>
<accession>A0ABW1EJ07</accession>
<feature type="domain" description="CBM20" evidence="6">
    <location>
        <begin position="603"/>
        <end position="709"/>
    </location>
</feature>
<dbReference type="InterPro" id="IPR014756">
    <property type="entry name" value="Ig_E-set"/>
</dbReference>
<dbReference type="SUPFAM" id="SSF51445">
    <property type="entry name" value="(Trans)glycosidases"/>
    <property type="match status" value="1"/>
</dbReference>
<dbReference type="Pfam" id="PF02806">
    <property type="entry name" value="Alpha-amylase_C"/>
    <property type="match status" value="1"/>
</dbReference>
<comment type="cofactor">
    <cofactor evidence="1">
        <name>Ca(2+)</name>
        <dbReference type="ChEBI" id="CHEBI:29108"/>
    </cofactor>
</comment>
<evidence type="ECO:0000256" key="2">
    <source>
        <dbReference type="ARBA" id="ARBA00008061"/>
    </source>
</evidence>
<comment type="similarity">
    <text evidence="2">Belongs to the glycosyl hydrolase 13 family.</text>
</comment>
<keyword evidence="3" id="KW-0479">Metal-binding</keyword>
<evidence type="ECO:0000256" key="1">
    <source>
        <dbReference type="ARBA" id="ARBA00001913"/>
    </source>
</evidence>
<organism evidence="7 8">
    <name type="scientific">Acidicapsa dinghuensis</name>
    <dbReference type="NCBI Taxonomy" id="2218256"/>
    <lineage>
        <taxon>Bacteria</taxon>
        <taxon>Pseudomonadati</taxon>
        <taxon>Acidobacteriota</taxon>
        <taxon>Terriglobia</taxon>
        <taxon>Terriglobales</taxon>
        <taxon>Acidobacteriaceae</taxon>
        <taxon>Acidicapsa</taxon>
    </lineage>
</organism>
<dbReference type="InterPro" id="IPR013784">
    <property type="entry name" value="Carb-bd-like_fold"/>
</dbReference>
<evidence type="ECO:0000256" key="4">
    <source>
        <dbReference type="ARBA" id="ARBA00022729"/>
    </source>
</evidence>
<dbReference type="CDD" id="cd00604">
    <property type="entry name" value="IPT_CGTD"/>
    <property type="match status" value="1"/>
</dbReference>
<protein>
    <submittedName>
        <fullName evidence="7">Alpha-amylase family glycosyl hydrolase</fullName>
    </submittedName>
</protein>
<dbReference type="Pfam" id="PF01833">
    <property type="entry name" value="TIG"/>
    <property type="match status" value="1"/>
</dbReference>
<dbReference type="InterPro" id="IPR006048">
    <property type="entry name" value="A-amylase/branching_C"/>
</dbReference>
<dbReference type="GO" id="GO:0016787">
    <property type="term" value="F:hydrolase activity"/>
    <property type="evidence" value="ECO:0007669"/>
    <property type="project" value="UniProtKB-KW"/>
</dbReference>
<dbReference type="SUPFAM" id="SSF81296">
    <property type="entry name" value="E set domains"/>
    <property type="match status" value="1"/>
</dbReference>
<dbReference type="InterPro" id="IPR006047">
    <property type="entry name" value="GH13_cat_dom"/>
</dbReference>
<dbReference type="SMART" id="SM00632">
    <property type="entry name" value="Aamy_C"/>
    <property type="match status" value="1"/>
</dbReference>
<dbReference type="Gene3D" id="2.60.40.1180">
    <property type="entry name" value="Golgi alpha-mannosidase II"/>
    <property type="match status" value="1"/>
</dbReference>
<dbReference type="SUPFAM" id="SSF51011">
    <property type="entry name" value="Glycosyl hydrolase domain"/>
    <property type="match status" value="1"/>
</dbReference>
<dbReference type="Pfam" id="PF00686">
    <property type="entry name" value="CBM_20"/>
    <property type="match status" value="1"/>
</dbReference>
<name>A0ABW1EJ07_9BACT</name>
<dbReference type="InterPro" id="IPR013783">
    <property type="entry name" value="Ig-like_fold"/>
</dbReference>
<dbReference type="SMART" id="SM00642">
    <property type="entry name" value="Aamy"/>
    <property type="match status" value="1"/>
</dbReference>
<comment type="caution">
    <text evidence="7">The sequence shown here is derived from an EMBL/GenBank/DDBJ whole genome shotgun (WGS) entry which is preliminary data.</text>
</comment>
<keyword evidence="7" id="KW-0378">Hydrolase</keyword>
<dbReference type="Gene3D" id="2.60.40.10">
    <property type="entry name" value="Immunoglobulins"/>
    <property type="match status" value="2"/>
</dbReference>
<dbReference type="EMBL" id="JBHSPH010000004">
    <property type="protein sequence ID" value="MFC5863378.1"/>
    <property type="molecule type" value="Genomic_DNA"/>
</dbReference>